<name>A0ABX1SWV6_9BIFI</name>
<feature type="compositionally biased region" description="Basic and acidic residues" evidence="1">
    <location>
        <begin position="91"/>
        <end position="108"/>
    </location>
</feature>
<evidence type="ECO:0008006" key="4">
    <source>
        <dbReference type="Google" id="ProtNLM"/>
    </source>
</evidence>
<evidence type="ECO:0000313" key="3">
    <source>
        <dbReference type="Proteomes" id="UP000553756"/>
    </source>
</evidence>
<comment type="caution">
    <text evidence="2">The sequence shown here is derived from an EMBL/GenBank/DDBJ whole genome shotgun (WGS) entry which is preliminary data.</text>
</comment>
<protein>
    <recommendedName>
        <fullName evidence="4">Transposase</fullName>
    </recommendedName>
</protein>
<reference evidence="2 3" key="1">
    <citation type="submission" date="2020-02" db="EMBL/GenBank/DDBJ databases">
        <title>Characterization of phylogenetic diversity of novel bifidobacterial species isolated in Czech ZOOs.</title>
        <authorList>
            <person name="Lugli G.A."/>
            <person name="Vera N.B."/>
            <person name="Ventura M."/>
        </authorList>
    </citation>
    <scope>NUCLEOTIDE SEQUENCE [LARGE SCALE GENOMIC DNA]</scope>
    <source>
        <strain evidence="2 3">DSM 109963</strain>
    </source>
</reference>
<evidence type="ECO:0000256" key="1">
    <source>
        <dbReference type="SAM" id="MobiDB-lite"/>
    </source>
</evidence>
<sequence length="130" mass="15242">MNEPQVFTSGQRAYLSSLAAVDMVDASSRIHYADWFRIECMRRYREGEKPVDLFRQAGLDPKLVGHKRIERAFARWKRSPEPLHPKPPKPKSRDTASDPYDPRDPRDRLIAAQALRIQQLEEEIRFLKRA</sequence>
<feature type="compositionally biased region" description="Basic and acidic residues" evidence="1">
    <location>
        <begin position="75"/>
        <end position="84"/>
    </location>
</feature>
<dbReference type="EMBL" id="JAAIIJ010000018">
    <property type="protein sequence ID" value="NMN02316.1"/>
    <property type="molecule type" value="Genomic_DNA"/>
</dbReference>
<organism evidence="2 3">
    <name type="scientific">Bifidobacterium panos</name>
    <dbReference type="NCBI Taxonomy" id="2675321"/>
    <lineage>
        <taxon>Bacteria</taxon>
        <taxon>Bacillati</taxon>
        <taxon>Actinomycetota</taxon>
        <taxon>Actinomycetes</taxon>
        <taxon>Bifidobacteriales</taxon>
        <taxon>Bifidobacteriaceae</taxon>
        <taxon>Bifidobacterium</taxon>
    </lineage>
</organism>
<keyword evidence="3" id="KW-1185">Reference proteome</keyword>
<feature type="region of interest" description="Disordered" evidence="1">
    <location>
        <begin position="75"/>
        <end position="108"/>
    </location>
</feature>
<dbReference type="RefSeq" id="WP_172145477.1">
    <property type="nucleotide sequence ID" value="NZ_JAAIIJ010000018.1"/>
</dbReference>
<proteinExistence type="predicted"/>
<gene>
    <name evidence="2" type="ORF">G1C94_0938</name>
</gene>
<accession>A0ABX1SWV6</accession>
<dbReference type="Proteomes" id="UP000553756">
    <property type="component" value="Unassembled WGS sequence"/>
</dbReference>
<evidence type="ECO:0000313" key="2">
    <source>
        <dbReference type="EMBL" id="NMN02316.1"/>
    </source>
</evidence>